<protein>
    <recommendedName>
        <fullName evidence="6">Inositolphosphotransferase Aur1/Ipt1 domain-containing protein</fullName>
    </recommendedName>
</protein>
<name>A0A3G9J3J6_9BACL</name>
<evidence type="ECO:0000256" key="5">
    <source>
        <dbReference type="SAM" id="Phobius"/>
    </source>
</evidence>
<dbReference type="InterPro" id="IPR052185">
    <property type="entry name" value="IPC_Synthase-Related"/>
</dbReference>
<sequence length="287" mass="32978">MTLFDSMRTVSIYSAITVTLLIWYGAASNPFRIGGLFLKEMVLNRKYMLHFVALMLILFCNKLELQIESTMTVTYDYAAFFHSIEGNFVKNLQDAFHNKYLTTFLGFMYVIVFQALLIASIAIYTFQSKDRRMFYAVCYAVMIIYLVAIPFYLFLPVNEVWAYDPTVQFLMVTDHVFPNFESQYRALSGIDNCFPSLHTAISVTLSILAVRSGNKRWAWFCCTSAAIIIFSIFYLGIHWLIDMCGGVLLGVLASTIAMRLSSAQFSLRRSQRTLKRSNINYVREDAK</sequence>
<dbReference type="Gene3D" id="1.20.144.10">
    <property type="entry name" value="Phosphatidic acid phosphatase type 2/haloperoxidase"/>
    <property type="match status" value="1"/>
</dbReference>
<keyword evidence="8" id="KW-1185">Reference proteome</keyword>
<evidence type="ECO:0000256" key="4">
    <source>
        <dbReference type="ARBA" id="ARBA00023136"/>
    </source>
</evidence>
<dbReference type="InterPro" id="IPR026841">
    <property type="entry name" value="Aur1/Ipt1"/>
</dbReference>
<dbReference type="InterPro" id="IPR036938">
    <property type="entry name" value="PAP2/HPO_sf"/>
</dbReference>
<evidence type="ECO:0000259" key="6">
    <source>
        <dbReference type="Pfam" id="PF14378"/>
    </source>
</evidence>
<feature type="transmembrane region" description="Helical" evidence="5">
    <location>
        <begin position="247"/>
        <end position="267"/>
    </location>
</feature>
<dbReference type="RefSeq" id="WP_125653651.1">
    <property type="nucleotide sequence ID" value="NZ_JACHXC010000001.1"/>
</dbReference>
<feature type="transmembrane region" description="Helical" evidence="5">
    <location>
        <begin position="217"/>
        <end position="241"/>
    </location>
</feature>
<dbReference type="CDD" id="cd03386">
    <property type="entry name" value="PAP2_Aur1_like"/>
    <property type="match status" value="1"/>
</dbReference>
<evidence type="ECO:0000313" key="8">
    <source>
        <dbReference type="Proteomes" id="UP000275368"/>
    </source>
</evidence>
<comment type="subcellular location">
    <subcellularLocation>
        <location evidence="1">Membrane</location>
        <topology evidence="1">Multi-pass membrane protein</topology>
    </subcellularLocation>
</comment>
<organism evidence="7 8">
    <name type="scientific">Paenibacillus baekrokdamisoli</name>
    <dbReference type="NCBI Taxonomy" id="1712516"/>
    <lineage>
        <taxon>Bacteria</taxon>
        <taxon>Bacillati</taxon>
        <taxon>Bacillota</taxon>
        <taxon>Bacilli</taxon>
        <taxon>Bacillales</taxon>
        <taxon>Paenibacillaceae</taxon>
        <taxon>Paenibacillus</taxon>
    </lineage>
</organism>
<keyword evidence="3 5" id="KW-1133">Transmembrane helix</keyword>
<feature type="transmembrane region" description="Helical" evidence="5">
    <location>
        <begin position="194"/>
        <end position="210"/>
    </location>
</feature>
<dbReference type="KEGG" id="pbk:Back11_06280"/>
<feature type="domain" description="Inositolphosphotransferase Aur1/Ipt1" evidence="6">
    <location>
        <begin position="97"/>
        <end position="254"/>
    </location>
</feature>
<dbReference type="Pfam" id="PF14378">
    <property type="entry name" value="PAP2_3"/>
    <property type="match status" value="1"/>
</dbReference>
<dbReference type="GO" id="GO:0016020">
    <property type="term" value="C:membrane"/>
    <property type="evidence" value="ECO:0007669"/>
    <property type="project" value="UniProtKB-SubCell"/>
</dbReference>
<dbReference type="AlphaFoldDB" id="A0A3G9J3J6"/>
<feature type="transmembrane region" description="Helical" evidence="5">
    <location>
        <begin position="47"/>
        <end position="67"/>
    </location>
</feature>
<dbReference type="OrthoDB" id="9775789at2"/>
<dbReference type="Proteomes" id="UP000275368">
    <property type="component" value="Chromosome"/>
</dbReference>
<gene>
    <name evidence="7" type="ORF">Back11_06280</name>
</gene>
<keyword evidence="4 5" id="KW-0472">Membrane</keyword>
<feature type="transmembrane region" description="Helical" evidence="5">
    <location>
        <begin position="6"/>
        <end position="26"/>
    </location>
</feature>
<feature type="transmembrane region" description="Helical" evidence="5">
    <location>
        <begin position="133"/>
        <end position="155"/>
    </location>
</feature>
<dbReference type="SUPFAM" id="SSF48317">
    <property type="entry name" value="Acid phosphatase/Vanadium-dependent haloperoxidase"/>
    <property type="match status" value="1"/>
</dbReference>
<evidence type="ECO:0000256" key="2">
    <source>
        <dbReference type="ARBA" id="ARBA00022692"/>
    </source>
</evidence>
<accession>A0A3G9J3J6</accession>
<evidence type="ECO:0000313" key="7">
    <source>
        <dbReference type="EMBL" id="BBH19283.1"/>
    </source>
</evidence>
<dbReference type="PANTHER" id="PTHR31310">
    <property type="match status" value="1"/>
</dbReference>
<evidence type="ECO:0000256" key="3">
    <source>
        <dbReference type="ARBA" id="ARBA00022989"/>
    </source>
</evidence>
<dbReference type="PANTHER" id="PTHR31310:SF7">
    <property type="entry name" value="PA-PHOSPHATASE RELATED-FAMILY PROTEIN DDB_G0268928"/>
    <property type="match status" value="1"/>
</dbReference>
<feature type="transmembrane region" description="Helical" evidence="5">
    <location>
        <begin position="104"/>
        <end position="126"/>
    </location>
</feature>
<proteinExistence type="predicted"/>
<evidence type="ECO:0000256" key="1">
    <source>
        <dbReference type="ARBA" id="ARBA00004141"/>
    </source>
</evidence>
<keyword evidence="2 5" id="KW-0812">Transmembrane</keyword>
<reference evidence="7 8" key="1">
    <citation type="submission" date="2018-11" db="EMBL/GenBank/DDBJ databases">
        <title>Complete genome sequence of Paenibacillus baekrokdamisoli strain KCTC 33723.</title>
        <authorList>
            <person name="Kang S.W."/>
            <person name="Lee K.C."/>
            <person name="Kim K.K."/>
            <person name="Kim J.S."/>
            <person name="Kim D.S."/>
            <person name="Ko S.H."/>
            <person name="Yang S.H."/>
            <person name="Lee J.S."/>
        </authorList>
    </citation>
    <scope>NUCLEOTIDE SEQUENCE [LARGE SCALE GENOMIC DNA]</scope>
    <source>
        <strain evidence="7 8">KCTC 33723</strain>
    </source>
</reference>
<dbReference type="EMBL" id="AP019308">
    <property type="protein sequence ID" value="BBH19283.1"/>
    <property type="molecule type" value="Genomic_DNA"/>
</dbReference>